<keyword evidence="2" id="KW-0378">Hydrolase</keyword>
<dbReference type="RefSeq" id="WP_145936555.1">
    <property type="nucleotide sequence ID" value="NZ_BNAV01000003.1"/>
</dbReference>
<sequence>MVLDEEVRIPLGGLRLAAHVALPARPGGIVVFAHGSGSGRNSPRNRSVAGQLRAAGLGTVLLDLLAPGEDEPAVPVLAGRLTAVVDWLAAQPATAGSGVGFFGASTGAGVALLAAAERPAAVRAVVSRGGRPDLAGGALTRVQAPTLLIAGERDETVVDLNRQAMRLLPANSRLEIVAGAGHLFEEPGALDQVAHLATDWFARTVGTTAALRGQQPRD</sequence>
<feature type="domain" description="Dienelactone hydrolase" evidence="3">
    <location>
        <begin position="79"/>
        <end position="204"/>
    </location>
</feature>
<reference evidence="4" key="2">
    <citation type="submission" date="2020-09" db="EMBL/GenBank/DDBJ databases">
        <authorList>
            <person name="Sun Q."/>
            <person name="Zhou Y."/>
        </authorList>
    </citation>
    <scope>NUCLEOTIDE SEQUENCE</scope>
    <source>
        <strain evidence="4">CGMCC 4.7679</strain>
    </source>
</reference>
<dbReference type="Gene3D" id="3.40.50.1820">
    <property type="entry name" value="alpha/beta hydrolase"/>
    <property type="match status" value="1"/>
</dbReference>
<comment type="similarity">
    <text evidence="1">Belongs to the AB hydrolase superfamily.</text>
</comment>
<evidence type="ECO:0000256" key="1">
    <source>
        <dbReference type="ARBA" id="ARBA00008645"/>
    </source>
</evidence>
<gene>
    <name evidence="4" type="ORF">GCM10017566_28060</name>
</gene>
<dbReference type="SUPFAM" id="SSF53474">
    <property type="entry name" value="alpha/beta-Hydrolases"/>
    <property type="match status" value="1"/>
</dbReference>
<evidence type="ECO:0000313" key="5">
    <source>
        <dbReference type="Proteomes" id="UP000658656"/>
    </source>
</evidence>
<dbReference type="AlphaFoldDB" id="A0A8H9IUF1"/>
<dbReference type="PANTHER" id="PTHR22946">
    <property type="entry name" value="DIENELACTONE HYDROLASE DOMAIN-CONTAINING PROTEIN-RELATED"/>
    <property type="match status" value="1"/>
</dbReference>
<dbReference type="InterPro" id="IPR029058">
    <property type="entry name" value="AB_hydrolase_fold"/>
</dbReference>
<evidence type="ECO:0000256" key="2">
    <source>
        <dbReference type="ARBA" id="ARBA00022801"/>
    </source>
</evidence>
<comment type="caution">
    <text evidence="4">The sequence shown here is derived from an EMBL/GenBank/DDBJ whole genome shotgun (WGS) entry which is preliminary data.</text>
</comment>
<keyword evidence="5" id="KW-1185">Reference proteome</keyword>
<dbReference type="PANTHER" id="PTHR22946:SF9">
    <property type="entry name" value="POLYKETIDE TRANSFERASE AF380"/>
    <property type="match status" value="1"/>
</dbReference>
<dbReference type="Proteomes" id="UP000658656">
    <property type="component" value="Unassembled WGS sequence"/>
</dbReference>
<dbReference type="OrthoDB" id="9810066at2"/>
<organism evidence="4 5">
    <name type="scientific">Amycolatopsis bartoniae</name>
    <dbReference type="NCBI Taxonomy" id="941986"/>
    <lineage>
        <taxon>Bacteria</taxon>
        <taxon>Bacillati</taxon>
        <taxon>Actinomycetota</taxon>
        <taxon>Actinomycetes</taxon>
        <taxon>Pseudonocardiales</taxon>
        <taxon>Pseudonocardiaceae</taxon>
        <taxon>Amycolatopsis</taxon>
    </lineage>
</organism>
<evidence type="ECO:0000259" key="3">
    <source>
        <dbReference type="Pfam" id="PF01738"/>
    </source>
</evidence>
<accession>A0A8H9IUF1</accession>
<name>A0A8H9IUF1_9PSEU</name>
<dbReference type="InterPro" id="IPR002925">
    <property type="entry name" value="Dienelactn_hydro"/>
</dbReference>
<dbReference type="GO" id="GO:0052689">
    <property type="term" value="F:carboxylic ester hydrolase activity"/>
    <property type="evidence" value="ECO:0007669"/>
    <property type="project" value="UniProtKB-ARBA"/>
</dbReference>
<protein>
    <recommendedName>
        <fullName evidence="3">Dienelactone hydrolase domain-containing protein</fullName>
    </recommendedName>
</protein>
<reference evidence="4" key="1">
    <citation type="journal article" date="2014" name="Int. J. Syst. Evol. Microbiol.">
        <title>Complete genome sequence of Corynebacterium casei LMG S-19264T (=DSM 44701T), isolated from a smear-ripened cheese.</title>
        <authorList>
            <consortium name="US DOE Joint Genome Institute (JGI-PGF)"/>
            <person name="Walter F."/>
            <person name="Albersmeier A."/>
            <person name="Kalinowski J."/>
            <person name="Ruckert C."/>
        </authorList>
    </citation>
    <scope>NUCLEOTIDE SEQUENCE</scope>
    <source>
        <strain evidence="4">CGMCC 4.7679</strain>
    </source>
</reference>
<dbReference type="Pfam" id="PF01738">
    <property type="entry name" value="DLH"/>
    <property type="match status" value="1"/>
</dbReference>
<dbReference type="EMBL" id="BNAV01000003">
    <property type="protein sequence ID" value="GHF53066.1"/>
    <property type="molecule type" value="Genomic_DNA"/>
</dbReference>
<proteinExistence type="inferred from homology"/>
<dbReference type="InterPro" id="IPR050261">
    <property type="entry name" value="FrsA_esterase"/>
</dbReference>
<evidence type="ECO:0000313" key="4">
    <source>
        <dbReference type="EMBL" id="GHF53066.1"/>
    </source>
</evidence>